<reference evidence="3" key="1">
    <citation type="journal article" date="2019" name="Int. J. Syst. Evol. Microbiol.">
        <title>The Global Catalogue of Microorganisms (GCM) 10K type strain sequencing project: providing services to taxonomists for standard genome sequencing and annotation.</title>
        <authorList>
            <consortium name="The Broad Institute Genomics Platform"/>
            <consortium name="The Broad Institute Genome Sequencing Center for Infectious Disease"/>
            <person name="Wu L."/>
            <person name="Ma J."/>
        </authorList>
    </citation>
    <scope>NUCLEOTIDE SEQUENCE [LARGE SCALE GENOMIC DNA]</scope>
    <source>
        <strain evidence="3">JCM 16929</strain>
    </source>
</reference>
<feature type="compositionally biased region" description="Low complexity" evidence="1">
    <location>
        <begin position="47"/>
        <end position="61"/>
    </location>
</feature>
<dbReference type="Proteomes" id="UP001501490">
    <property type="component" value="Unassembled WGS sequence"/>
</dbReference>
<keyword evidence="3" id="KW-1185">Reference proteome</keyword>
<protein>
    <submittedName>
        <fullName evidence="2">Uncharacterized protein</fullName>
    </submittedName>
</protein>
<accession>A0ABP7AWY6</accession>
<evidence type="ECO:0000313" key="3">
    <source>
        <dbReference type="Proteomes" id="UP001501490"/>
    </source>
</evidence>
<name>A0ABP7AWY6_9ACTN</name>
<organism evidence="2 3">
    <name type="scientific">Microlunatus ginsengisoli</name>
    <dbReference type="NCBI Taxonomy" id="363863"/>
    <lineage>
        <taxon>Bacteria</taxon>
        <taxon>Bacillati</taxon>
        <taxon>Actinomycetota</taxon>
        <taxon>Actinomycetes</taxon>
        <taxon>Propionibacteriales</taxon>
        <taxon>Propionibacteriaceae</taxon>
        <taxon>Microlunatus</taxon>
    </lineage>
</organism>
<proteinExistence type="predicted"/>
<dbReference type="EMBL" id="BAABAB010000054">
    <property type="protein sequence ID" value="GAA3642634.1"/>
    <property type="molecule type" value="Genomic_DNA"/>
</dbReference>
<comment type="caution">
    <text evidence="2">The sequence shown here is derived from an EMBL/GenBank/DDBJ whole genome shotgun (WGS) entry which is preliminary data.</text>
</comment>
<sequence length="92" mass="9778">MRHVTTTSVDVTLRDLPTQPTLLADLAELQVDGTGSAAPYLRPGSAPCSPRSGRTGSSPSPACQPPNHEQLFLRHYDRQAETTGPVAVGGRR</sequence>
<evidence type="ECO:0000256" key="1">
    <source>
        <dbReference type="SAM" id="MobiDB-lite"/>
    </source>
</evidence>
<feature type="region of interest" description="Disordered" evidence="1">
    <location>
        <begin position="35"/>
        <end position="67"/>
    </location>
</feature>
<evidence type="ECO:0000313" key="2">
    <source>
        <dbReference type="EMBL" id="GAA3642634.1"/>
    </source>
</evidence>
<gene>
    <name evidence="2" type="ORF">GCM10022236_51600</name>
</gene>